<proteinExistence type="predicted"/>
<organism evidence="2 3">
    <name type="scientific">Collinsella ihumii</name>
    <dbReference type="NCBI Taxonomy" id="1720204"/>
    <lineage>
        <taxon>Bacteria</taxon>
        <taxon>Bacillati</taxon>
        <taxon>Actinomycetota</taxon>
        <taxon>Coriobacteriia</taxon>
        <taxon>Coriobacteriales</taxon>
        <taxon>Coriobacteriaceae</taxon>
        <taxon>Collinsella</taxon>
    </lineage>
</organism>
<gene>
    <name evidence="2" type="ORF">K8U80_02130</name>
</gene>
<accession>A0A921LQQ4</accession>
<feature type="transmembrane region" description="Helical" evidence="1">
    <location>
        <begin position="210"/>
        <end position="233"/>
    </location>
</feature>
<dbReference type="CDD" id="cd21809">
    <property type="entry name" value="ABC-2_lan_permease-like"/>
    <property type="match status" value="1"/>
</dbReference>
<dbReference type="AlphaFoldDB" id="A0A921LQQ4"/>
<feature type="transmembrane region" description="Helical" evidence="1">
    <location>
        <begin position="98"/>
        <end position="122"/>
    </location>
</feature>
<feature type="transmembrane region" description="Helical" evidence="1">
    <location>
        <begin position="142"/>
        <end position="160"/>
    </location>
</feature>
<dbReference type="Pfam" id="PF12730">
    <property type="entry name" value="ABC2_membrane_4"/>
    <property type="match status" value="1"/>
</dbReference>
<keyword evidence="1" id="KW-0472">Membrane</keyword>
<name>A0A921LQQ4_9ACTN</name>
<evidence type="ECO:0000313" key="2">
    <source>
        <dbReference type="EMBL" id="HJG30174.1"/>
    </source>
</evidence>
<sequence length="246" mass="26075">MLASCVCAELVKLRHSPIWLVFVALPGISALIGCANYQGNLGVITPGWSNLWTQQTLFVCYFFLPALLGAGCSLLWRQEHQGSNWNEFMAQPVAVRDLVLAKFSVGALMSVLAFASILVFYVASGFALGVPGEFPTTRIAEYVTLGILGSLVVVAIQLDISMAVRNFAAPVGIALAGGVSGVIATVAGFGNVWPYSLLQTGMNSNELVDLSAFGVAQIVVLSAVYASLAIAWACRRLSRRDVVAAM</sequence>
<protein>
    <submittedName>
        <fullName evidence="2">ABC transporter permease</fullName>
    </submittedName>
</protein>
<evidence type="ECO:0000313" key="3">
    <source>
        <dbReference type="Proteomes" id="UP000746751"/>
    </source>
</evidence>
<evidence type="ECO:0000256" key="1">
    <source>
        <dbReference type="SAM" id="Phobius"/>
    </source>
</evidence>
<feature type="transmembrane region" description="Helical" evidence="1">
    <location>
        <begin position="58"/>
        <end position="77"/>
    </location>
</feature>
<keyword evidence="1" id="KW-1133">Transmembrane helix</keyword>
<reference evidence="2" key="2">
    <citation type="submission" date="2021-09" db="EMBL/GenBank/DDBJ databases">
        <authorList>
            <person name="Gilroy R."/>
        </authorList>
    </citation>
    <scope>NUCLEOTIDE SEQUENCE</scope>
    <source>
        <strain evidence="2">ChiGjej2B2-7701</strain>
    </source>
</reference>
<comment type="caution">
    <text evidence="2">The sequence shown here is derived from an EMBL/GenBank/DDBJ whole genome shotgun (WGS) entry which is preliminary data.</text>
</comment>
<feature type="transmembrane region" description="Helical" evidence="1">
    <location>
        <begin position="18"/>
        <end position="38"/>
    </location>
</feature>
<dbReference type="Proteomes" id="UP000746751">
    <property type="component" value="Unassembled WGS sequence"/>
</dbReference>
<feature type="transmembrane region" description="Helical" evidence="1">
    <location>
        <begin position="167"/>
        <end position="190"/>
    </location>
</feature>
<dbReference type="EMBL" id="DYVF01000018">
    <property type="protein sequence ID" value="HJG30174.1"/>
    <property type="molecule type" value="Genomic_DNA"/>
</dbReference>
<keyword evidence="1" id="KW-0812">Transmembrane</keyword>
<reference evidence="2" key="1">
    <citation type="journal article" date="2021" name="PeerJ">
        <title>Extensive microbial diversity within the chicken gut microbiome revealed by metagenomics and culture.</title>
        <authorList>
            <person name="Gilroy R."/>
            <person name="Ravi A."/>
            <person name="Getino M."/>
            <person name="Pursley I."/>
            <person name="Horton D.L."/>
            <person name="Alikhan N.F."/>
            <person name="Baker D."/>
            <person name="Gharbi K."/>
            <person name="Hall N."/>
            <person name="Watson M."/>
            <person name="Adriaenssens E.M."/>
            <person name="Foster-Nyarko E."/>
            <person name="Jarju S."/>
            <person name="Secka A."/>
            <person name="Antonio M."/>
            <person name="Oren A."/>
            <person name="Chaudhuri R.R."/>
            <person name="La Ragione R."/>
            <person name="Hildebrand F."/>
            <person name="Pallen M.J."/>
        </authorList>
    </citation>
    <scope>NUCLEOTIDE SEQUENCE</scope>
    <source>
        <strain evidence="2">ChiGjej2B2-7701</strain>
    </source>
</reference>